<evidence type="ECO:0000313" key="3">
    <source>
        <dbReference type="Proteomes" id="UP000626844"/>
    </source>
</evidence>
<dbReference type="RefSeq" id="WP_191158634.1">
    <property type="nucleotide sequence ID" value="NZ_JACXAI010000015.1"/>
</dbReference>
<dbReference type="Gene3D" id="3.40.630.30">
    <property type="match status" value="1"/>
</dbReference>
<comment type="caution">
    <text evidence="2">The sequence shown here is derived from an EMBL/GenBank/DDBJ whole genome shotgun (WGS) entry which is preliminary data.</text>
</comment>
<dbReference type="InterPro" id="IPR016181">
    <property type="entry name" value="Acyl_CoA_acyltransferase"/>
</dbReference>
<sequence>MIKSLNVNNAEMAEKILNVQIPAYKVEAEMINFHGIPQLKDTPGTIMNSKEKFLGFMLEDELAGFISYTENHIAIEICRLVVHPSHFRKGIARKLVAFVMMNMVKDKKAVVSTGAKNLPAKKLYKSFGFKEVKDIEVAQAVYITLLEKI</sequence>
<dbReference type="Pfam" id="PF13673">
    <property type="entry name" value="Acetyltransf_10"/>
    <property type="match status" value="1"/>
</dbReference>
<evidence type="ECO:0000259" key="1">
    <source>
        <dbReference type="PROSITE" id="PS51186"/>
    </source>
</evidence>
<accession>A0A926RWP8</accession>
<protein>
    <submittedName>
        <fullName evidence="2">GNAT family N-acetyltransferase</fullName>
    </submittedName>
</protein>
<organism evidence="2 3">
    <name type="scientific">Metabacillus arenae</name>
    <dbReference type="NCBI Taxonomy" id="2771434"/>
    <lineage>
        <taxon>Bacteria</taxon>
        <taxon>Bacillati</taxon>
        <taxon>Bacillota</taxon>
        <taxon>Bacilli</taxon>
        <taxon>Bacillales</taxon>
        <taxon>Bacillaceae</taxon>
        <taxon>Metabacillus</taxon>
    </lineage>
</organism>
<keyword evidence="3" id="KW-1185">Reference proteome</keyword>
<proteinExistence type="predicted"/>
<feature type="domain" description="N-acetyltransferase" evidence="1">
    <location>
        <begin position="1"/>
        <end position="149"/>
    </location>
</feature>
<dbReference type="EMBL" id="JACXAI010000015">
    <property type="protein sequence ID" value="MBD1381033.1"/>
    <property type="molecule type" value="Genomic_DNA"/>
</dbReference>
<name>A0A926RWP8_9BACI</name>
<dbReference type="SUPFAM" id="SSF55729">
    <property type="entry name" value="Acyl-CoA N-acyltransferases (Nat)"/>
    <property type="match status" value="1"/>
</dbReference>
<dbReference type="CDD" id="cd04301">
    <property type="entry name" value="NAT_SF"/>
    <property type="match status" value="1"/>
</dbReference>
<reference evidence="2" key="1">
    <citation type="submission" date="2020-09" db="EMBL/GenBank/DDBJ databases">
        <title>A novel bacterium of genus Bacillus, isolated from South China Sea.</title>
        <authorList>
            <person name="Huang H."/>
            <person name="Mo K."/>
            <person name="Hu Y."/>
        </authorList>
    </citation>
    <scope>NUCLEOTIDE SEQUENCE</scope>
    <source>
        <strain evidence="2">IB182487</strain>
    </source>
</reference>
<dbReference type="PROSITE" id="PS51186">
    <property type="entry name" value="GNAT"/>
    <property type="match status" value="1"/>
</dbReference>
<dbReference type="Proteomes" id="UP000626844">
    <property type="component" value="Unassembled WGS sequence"/>
</dbReference>
<gene>
    <name evidence="2" type="ORF">IC621_12395</name>
</gene>
<evidence type="ECO:0000313" key="2">
    <source>
        <dbReference type="EMBL" id="MBD1381033.1"/>
    </source>
</evidence>
<dbReference type="InterPro" id="IPR000182">
    <property type="entry name" value="GNAT_dom"/>
</dbReference>
<dbReference type="GO" id="GO:0016747">
    <property type="term" value="F:acyltransferase activity, transferring groups other than amino-acyl groups"/>
    <property type="evidence" value="ECO:0007669"/>
    <property type="project" value="InterPro"/>
</dbReference>
<dbReference type="AlphaFoldDB" id="A0A926RWP8"/>